<dbReference type="InterPro" id="IPR014710">
    <property type="entry name" value="RmlC-like_jellyroll"/>
</dbReference>
<sequence length="88" mass="9763">MEREEFGHILAAEGFEQAVTVTREPDGFLVMHTHPFEAKALILSGELRIKTALAEQTYQAGQVFHLLAGEPHAERYGPEGVAYLVGRK</sequence>
<dbReference type="RefSeq" id="WP_349283179.1">
    <property type="nucleotide sequence ID" value="NZ_CBCSCU010000041.1"/>
</dbReference>
<organism evidence="1">
    <name type="scientific">Polaromonas hydrogenivorans</name>
    <dbReference type="NCBI Taxonomy" id="335476"/>
    <lineage>
        <taxon>Bacteria</taxon>
        <taxon>Pseudomonadati</taxon>
        <taxon>Pseudomonadota</taxon>
        <taxon>Betaproteobacteria</taxon>
        <taxon>Burkholderiales</taxon>
        <taxon>Comamonadaceae</taxon>
        <taxon>Polaromonas</taxon>
    </lineage>
</organism>
<name>A0AAU7LZN6_9BURK</name>
<dbReference type="EMBL" id="CP157679">
    <property type="protein sequence ID" value="XBP73167.1"/>
    <property type="molecule type" value="Genomic_DNA"/>
</dbReference>
<evidence type="ECO:0000313" key="1">
    <source>
        <dbReference type="EMBL" id="XBP73167.1"/>
    </source>
</evidence>
<proteinExistence type="predicted"/>
<dbReference type="Gene3D" id="2.60.120.10">
    <property type="entry name" value="Jelly Rolls"/>
    <property type="match status" value="1"/>
</dbReference>
<dbReference type="SUPFAM" id="SSF51182">
    <property type="entry name" value="RmlC-like cupins"/>
    <property type="match status" value="1"/>
</dbReference>
<dbReference type="AlphaFoldDB" id="A0AAU7LZN6"/>
<reference evidence="1" key="1">
    <citation type="submission" date="2024-05" db="EMBL/GenBank/DDBJ databases">
        <authorList>
            <person name="Bunk B."/>
            <person name="Swiderski J."/>
            <person name="Sproer C."/>
            <person name="Thiel V."/>
        </authorList>
    </citation>
    <scope>NUCLEOTIDE SEQUENCE</scope>
    <source>
        <strain evidence="1">DSM 17735</strain>
        <plasmid evidence="1">p4</plasmid>
    </source>
</reference>
<keyword evidence="1" id="KW-0614">Plasmid</keyword>
<accession>A0AAU7LZN6</accession>
<protein>
    <submittedName>
        <fullName evidence="1">Cupin</fullName>
    </submittedName>
</protein>
<gene>
    <name evidence="1" type="ORF">ABLV49_25550</name>
</gene>
<geneLocation type="plasmid" evidence="1">
    <name>p4</name>
</geneLocation>
<dbReference type="InterPro" id="IPR011051">
    <property type="entry name" value="RmlC_Cupin_sf"/>
</dbReference>